<organism evidence="1 2">
    <name type="scientific">Brevundimonas pondensis</name>
    <dbReference type="NCBI Taxonomy" id="2774189"/>
    <lineage>
        <taxon>Bacteria</taxon>
        <taxon>Pseudomonadati</taxon>
        <taxon>Pseudomonadota</taxon>
        <taxon>Alphaproteobacteria</taxon>
        <taxon>Caulobacterales</taxon>
        <taxon>Caulobacteraceae</taxon>
        <taxon>Brevundimonas</taxon>
    </lineage>
</organism>
<proteinExistence type="predicted"/>
<name>A0ABX7SK44_9CAUL</name>
<evidence type="ECO:0008006" key="3">
    <source>
        <dbReference type="Google" id="ProtNLM"/>
    </source>
</evidence>
<dbReference type="Proteomes" id="UP000663942">
    <property type="component" value="Chromosome"/>
</dbReference>
<evidence type="ECO:0000313" key="2">
    <source>
        <dbReference type="Proteomes" id="UP000663942"/>
    </source>
</evidence>
<keyword evidence="2" id="KW-1185">Reference proteome</keyword>
<dbReference type="EMBL" id="CP062006">
    <property type="protein sequence ID" value="QTC88059.1"/>
    <property type="molecule type" value="Genomic_DNA"/>
</dbReference>
<gene>
    <name evidence="1" type="ORF">IFE19_01235</name>
</gene>
<evidence type="ECO:0000313" key="1">
    <source>
        <dbReference type="EMBL" id="QTC88059.1"/>
    </source>
</evidence>
<accession>A0ABX7SK44</accession>
<reference evidence="1 2" key="1">
    <citation type="submission" date="2020-09" db="EMBL/GenBank/DDBJ databases">
        <title>Brevundimonas sp. LVF1 isolated from an oligotrophic pond in Goettingen, Germany.</title>
        <authorList>
            <person name="Friedrich I."/>
            <person name="Klassen A."/>
            <person name="Neubauer H."/>
            <person name="Schneider D."/>
            <person name="Hertel R."/>
            <person name="Daniel R."/>
        </authorList>
    </citation>
    <scope>NUCLEOTIDE SEQUENCE [LARGE SCALE GENOMIC DNA]</scope>
    <source>
        <strain evidence="1 2">LVF1</strain>
    </source>
</reference>
<dbReference type="RefSeq" id="WP_207825000.1">
    <property type="nucleotide sequence ID" value="NZ_CP062006.1"/>
</dbReference>
<protein>
    <recommendedName>
        <fullName evidence="3">Phage ABA sandwich domain-containing protein</fullName>
    </recommendedName>
</protein>
<sequence>MMVHSAEDGSIPVLDMSALIALLEAAEAGSRELDAAVWAASNGYELFEHDGAGWRYRMKPDDIMRHERTGYISPYTTSIDAALALAERVLPGWRKFVEVVGDGRGSACVFLAHEAIDRPWFHAPTPALALCISILRAIQHGYEAAGVVSPNLKAKAQGEGG</sequence>